<name>A0A2H3DFN3_ARMGA</name>
<evidence type="ECO:0000313" key="2">
    <source>
        <dbReference type="Proteomes" id="UP000217790"/>
    </source>
</evidence>
<accession>A0A2H3DFN3</accession>
<dbReference type="OrthoDB" id="2684236at2759"/>
<gene>
    <name evidence="1" type="ORF">ARMGADRAFT_114044</name>
</gene>
<reference evidence="2" key="1">
    <citation type="journal article" date="2017" name="Nat. Ecol. Evol.">
        <title>Genome expansion and lineage-specific genetic innovations in the forest pathogenic fungi Armillaria.</title>
        <authorList>
            <person name="Sipos G."/>
            <person name="Prasanna A.N."/>
            <person name="Walter M.C."/>
            <person name="O'Connor E."/>
            <person name="Balint B."/>
            <person name="Krizsan K."/>
            <person name="Kiss B."/>
            <person name="Hess J."/>
            <person name="Varga T."/>
            <person name="Slot J."/>
            <person name="Riley R."/>
            <person name="Boka B."/>
            <person name="Rigling D."/>
            <person name="Barry K."/>
            <person name="Lee J."/>
            <person name="Mihaltcheva S."/>
            <person name="LaButti K."/>
            <person name="Lipzen A."/>
            <person name="Waldron R."/>
            <person name="Moloney N.M."/>
            <person name="Sperisen C."/>
            <person name="Kredics L."/>
            <person name="Vagvoelgyi C."/>
            <person name="Patrignani A."/>
            <person name="Fitzpatrick D."/>
            <person name="Nagy I."/>
            <person name="Doyle S."/>
            <person name="Anderson J.B."/>
            <person name="Grigoriev I.V."/>
            <person name="Gueldener U."/>
            <person name="Muensterkoetter M."/>
            <person name="Nagy L.G."/>
        </authorList>
    </citation>
    <scope>NUCLEOTIDE SEQUENCE [LARGE SCALE GENOMIC DNA]</scope>
    <source>
        <strain evidence="2">Ar21-2</strain>
    </source>
</reference>
<protein>
    <submittedName>
        <fullName evidence="1">Uncharacterized protein</fullName>
    </submittedName>
</protein>
<organism evidence="1 2">
    <name type="scientific">Armillaria gallica</name>
    <name type="common">Bulbous honey fungus</name>
    <name type="synonym">Armillaria bulbosa</name>
    <dbReference type="NCBI Taxonomy" id="47427"/>
    <lineage>
        <taxon>Eukaryota</taxon>
        <taxon>Fungi</taxon>
        <taxon>Dikarya</taxon>
        <taxon>Basidiomycota</taxon>
        <taxon>Agaricomycotina</taxon>
        <taxon>Agaricomycetes</taxon>
        <taxon>Agaricomycetidae</taxon>
        <taxon>Agaricales</taxon>
        <taxon>Marasmiineae</taxon>
        <taxon>Physalacriaceae</taxon>
        <taxon>Armillaria</taxon>
    </lineage>
</organism>
<sequence length="85" mass="9433">MKENLAFHKLVKDLVGTNAVLAGTLHTPDNIENSRRAKVIKTGNFGDKPGLLRMKCPLSLSTVRVVFTRSSTSCLRRRLVSSSRH</sequence>
<dbReference type="InParanoid" id="A0A2H3DFN3"/>
<dbReference type="EMBL" id="KZ293655">
    <property type="protein sequence ID" value="PBK94019.1"/>
    <property type="molecule type" value="Genomic_DNA"/>
</dbReference>
<proteinExistence type="predicted"/>
<keyword evidence="2" id="KW-1185">Reference proteome</keyword>
<dbReference type="STRING" id="47427.A0A2H3DFN3"/>
<dbReference type="AlphaFoldDB" id="A0A2H3DFN3"/>
<dbReference type="Proteomes" id="UP000217790">
    <property type="component" value="Unassembled WGS sequence"/>
</dbReference>
<evidence type="ECO:0000313" key="1">
    <source>
        <dbReference type="EMBL" id="PBK94019.1"/>
    </source>
</evidence>